<sequence>MSSSLLSDGPLSAAGIRDLVLGGEVSALEAARAALGAVERLDPGVNAFTEVWAARAVRRARAVDRLVAVGGRPPLAGGPGRLQAQ</sequence>
<protein>
    <submittedName>
        <fullName evidence="1">Asp-tRNA(Asn)/Glu-tRNA(Gln) amidotransferase A subunit family amidase</fullName>
    </submittedName>
</protein>
<dbReference type="GO" id="GO:0016740">
    <property type="term" value="F:transferase activity"/>
    <property type="evidence" value="ECO:0007669"/>
    <property type="project" value="UniProtKB-KW"/>
</dbReference>
<reference evidence="1 2" key="1">
    <citation type="submission" date="2020-08" db="EMBL/GenBank/DDBJ databases">
        <title>Sequencing the genomes of 1000 actinobacteria strains.</title>
        <authorList>
            <person name="Klenk H.-P."/>
        </authorList>
    </citation>
    <scope>NUCLEOTIDE SEQUENCE [LARGE SCALE GENOMIC DNA]</scope>
    <source>
        <strain evidence="1 2">DSM 44551</strain>
    </source>
</reference>
<dbReference type="AlphaFoldDB" id="A0A7W8VG04"/>
<gene>
    <name evidence="1" type="ORF">HDA36_004749</name>
</gene>
<proteinExistence type="predicted"/>
<dbReference type="InterPro" id="IPR036928">
    <property type="entry name" value="AS_sf"/>
</dbReference>
<dbReference type="SUPFAM" id="SSF75304">
    <property type="entry name" value="Amidase signature (AS) enzymes"/>
    <property type="match status" value="1"/>
</dbReference>
<organism evidence="1 2">
    <name type="scientific">Nocardiopsis composta</name>
    <dbReference type="NCBI Taxonomy" id="157465"/>
    <lineage>
        <taxon>Bacteria</taxon>
        <taxon>Bacillati</taxon>
        <taxon>Actinomycetota</taxon>
        <taxon>Actinomycetes</taxon>
        <taxon>Streptosporangiales</taxon>
        <taxon>Nocardiopsidaceae</taxon>
        <taxon>Nocardiopsis</taxon>
    </lineage>
</organism>
<dbReference type="Gene3D" id="3.90.1300.10">
    <property type="entry name" value="Amidase signature (AS) domain"/>
    <property type="match status" value="1"/>
</dbReference>
<evidence type="ECO:0000313" key="2">
    <source>
        <dbReference type="Proteomes" id="UP000572635"/>
    </source>
</evidence>
<comment type="caution">
    <text evidence="1">The sequence shown here is derived from an EMBL/GenBank/DDBJ whole genome shotgun (WGS) entry which is preliminary data.</text>
</comment>
<keyword evidence="1" id="KW-0808">Transferase</keyword>
<accession>A0A7W8VG04</accession>
<dbReference type="Proteomes" id="UP000572635">
    <property type="component" value="Unassembled WGS sequence"/>
</dbReference>
<evidence type="ECO:0000313" key="1">
    <source>
        <dbReference type="EMBL" id="MBB5434665.1"/>
    </source>
</evidence>
<dbReference type="EMBL" id="JACHDB010000001">
    <property type="protein sequence ID" value="MBB5434665.1"/>
    <property type="molecule type" value="Genomic_DNA"/>
</dbReference>
<name>A0A7W8VG04_9ACTN</name>
<dbReference type="RefSeq" id="WP_184395460.1">
    <property type="nucleotide sequence ID" value="NZ_BAAAJD010000060.1"/>
</dbReference>
<keyword evidence="2" id="KW-1185">Reference proteome</keyword>